<dbReference type="OrthoDB" id="5900662at2"/>
<dbReference type="InterPro" id="IPR002645">
    <property type="entry name" value="STAS_dom"/>
</dbReference>
<evidence type="ECO:0000313" key="3">
    <source>
        <dbReference type="Proteomes" id="UP000030341"/>
    </source>
</evidence>
<dbReference type="HOGENOM" id="CLU_115403_13_0_6"/>
<dbReference type="KEGG" id="pseo:OM33_01945"/>
<reference evidence="2 3" key="1">
    <citation type="submission" date="2014-11" db="EMBL/GenBank/DDBJ databases">
        <title>Complete Genome Sequence of Pseudoalteromonas sp. Strain OCN003 Isolated from Kaneohe Bay, Oahu, Hawaii.</title>
        <authorList>
            <person name="Beurmann S."/>
            <person name="Videau P."/>
            <person name="Ushijima B."/>
            <person name="Smith A.M."/>
            <person name="Aeby G.S."/>
            <person name="Callahan S.M."/>
            <person name="Belcaid M."/>
        </authorList>
    </citation>
    <scope>NUCLEOTIDE SEQUENCE [LARGE SCALE GENOMIC DNA]</scope>
    <source>
        <strain evidence="2 3">OCN003</strain>
    </source>
</reference>
<feature type="domain" description="STAS" evidence="1">
    <location>
        <begin position="1"/>
        <end position="94"/>
    </location>
</feature>
<dbReference type="SUPFAM" id="SSF52091">
    <property type="entry name" value="SpoIIaa-like"/>
    <property type="match status" value="1"/>
</dbReference>
<evidence type="ECO:0000259" key="1">
    <source>
        <dbReference type="PROSITE" id="PS50801"/>
    </source>
</evidence>
<dbReference type="InterPro" id="IPR036513">
    <property type="entry name" value="STAS_dom_sf"/>
</dbReference>
<dbReference type="AlphaFoldDB" id="A0A0A7ED92"/>
<dbReference type="CDD" id="cd07043">
    <property type="entry name" value="STAS_anti-anti-sigma_factors"/>
    <property type="match status" value="1"/>
</dbReference>
<dbReference type="Gene3D" id="3.30.750.24">
    <property type="entry name" value="STAS domain"/>
    <property type="match status" value="1"/>
</dbReference>
<accession>A0A0A7ED92</accession>
<protein>
    <recommendedName>
        <fullName evidence="1">STAS domain-containing protein</fullName>
    </recommendedName>
</protein>
<keyword evidence="3" id="KW-1185">Reference proteome</keyword>
<dbReference type="InterPro" id="IPR052746">
    <property type="entry name" value="MlaB_ABC_Transporter"/>
</dbReference>
<dbReference type="EMBL" id="CP009888">
    <property type="protein sequence ID" value="AIY64051.1"/>
    <property type="molecule type" value="Genomic_DNA"/>
</dbReference>
<dbReference type="Pfam" id="PF01740">
    <property type="entry name" value="STAS"/>
    <property type="match status" value="1"/>
</dbReference>
<dbReference type="Proteomes" id="UP000030341">
    <property type="component" value="Chromosome 1"/>
</dbReference>
<dbReference type="PROSITE" id="PS50801">
    <property type="entry name" value="STAS"/>
    <property type="match status" value="1"/>
</dbReference>
<proteinExistence type="predicted"/>
<dbReference type="STRING" id="1348114.OM33_01945"/>
<dbReference type="PANTHER" id="PTHR35849:SF1">
    <property type="entry name" value="INTERMEMBRANE PHOSPHOLIPID TRANSPORT SYSTEM BINDING PROTEIN MLAB"/>
    <property type="match status" value="1"/>
</dbReference>
<sequence>MSKLSLTAVDEANYVLSGELNRYSVANLQLPKNSSTSTLTLDLSAITKVDTAGLAWLIYSFSQLQRNNISLKLVHLPEQLKKLMQLGHVENLFE</sequence>
<gene>
    <name evidence="2" type="ORF">OM33_01945</name>
</gene>
<dbReference type="RefSeq" id="WP_038638044.1">
    <property type="nucleotide sequence ID" value="NZ_CP009888.1"/>
</dbReference>
<evidence type="ECO:0000313" key="2">
    <source>
        <dbReference type="EMBL" id="AIY64051.1"/>
    </source>
</evidence>
<dbReference type="PANTHER" id="PTHR35849">
    <property type="entry name" value="BLR2341 PROTEIN"/>
    <property type="match status" value="1"/>
</dbReference>
<organism evidence="2 3">
    <name type="scientific">Pseudoalteromonas piratica</name>
    <dbReference type="NCBI Taxonomy" id="1348114"/>
    <lineage>
        <taxon>Bacteria</taxon>
        <taxon>Pseudomonadati</taxon>
        <taxon>Pseudomonadota</taxon>
        <taxon>Gammaproteobacteria</taxon>
        <taxon>Alteromonadales</taxon>
        <taxon>Pseudoalteromonadaceae</taxon>
        <taxon>Pseudoalteromonas</taxon>
    </lineage>
</organism>
<dbReference type="eggNOG" id="COG3113">
    <property type="taxonomic scope" value="Bacteria"/>
</dbReference>
<name>A0A0A7ED92_9GAMM</name>